<evidence type="ECO:0000256" key="8">
    <source>
        <dbReference type="SAM" id="MobiDB-lite"/>
    </source>
</evidence>
<feature type="compositionally biased region" description="Basic and acidic residues" evidence="8">
    <location>
        <begin position="375"/>
        <end position="391"/>
    </location>
</feature>
<evidence type="ECO:0000256" key="7">
    <source>
        <dbReference type="ARBA" id="ARBA00023242"/>
    </source>
</evidence>
<feature type="region of interest" description="Disordered" evidence="8">
    <location>
        <begin position="1"/>
        <end position="59"/>
    </location>
</feature>
<feature type="compositionally biased region" description="Basic and acidic residues" evidence="8">
    <location>
        <begin position="398"/>
        <end position="416"/>
    </location>
</feature>
<comment type="subcellular location">
    <subcellularLocation>
        <location evidence="1">Nucleus</location>
        <location evidence="1">Nucleolus</location>
    </subcellularLocation>
</comment>
<feature type="compositionally biased region" description="Basic and acidic residues" evidence="8">
    <location>
        <begin position="317"/>
        <end position="328"/>
    </location>
</feature>
<organism evidence="9 10">
    <name type="scientific">Microbotryum intermedium</name>
    <dbReference type="NCBI Taxonomy" id="269621"/>
    <lineage>
        <taxon>Eukaryota</taxon>
        <taxon>Fungi</taxon>
        <taxon>Dikarya</taxon>
        <taxon>Basidiomycota</taxon>
        <taxon>Pucciniomycotina</taxon>
        <taxon>Microbotryomycetes</taxon>
        <taxon>Microbotryales</taxon>
        <taxon>Microbotryaceae</taxon>
        <taxon>Microbotryum</taxon>
    </lineage>
</organism>
<dbReference type="GO" id="GO:0000462">
    <property type="term" value="P:maturation of SSU-rRNA from tricistronic rRNA transcript (SSU-rRNA, 5.8S rRNA, LSU-rRNA)"/>
    <property type="evidence" value="ECO:0007669"/>
    <property type="project" value="TreeGrafter"/>
</dbReference>
<dbReference type="InterPro" id="IPR050786">
    <property type="entry name" value="EFG1_rRNA-proc"/>
</dbReference>
<reference evidence="10" key="1">
    <citation type="submission" date="2016-09" db="EMBL/GenBank/DDBJ databases">
        <authorList>
            <person name="Jeantristanb JTB J.-T."/>
            <person name="Ricardo R."/>
        </authorList>
    </citation>
    <scope>NUCLEOTIDE SEQUENCE [LARGE SCALE GENOMIC DNA]</scope>
</reference>
<sequence length="416" mass="45853">MSYHTHPDRQAGGPSTSTSTWRAGSINEGSHSTLARGGAAARGHGGRGGGGRTLERGFDSIPTGEFKAVRVGFGGMYSLMKPPFFDHHTGSVSKLKAQLRQTKRLLARPDLTPDVRTTTERRLDTLESELVAAQEATLEKKMVVRYKGVRFFERQKCLRKIRQALKANPNSNSTTSSSSKALFDARADLYYVLHFPSKEKYIALFPEGQYVPFVEVGSMELNPSGSGSERKRWELRNSYRRLLKEGKVGMEVEKGVLGIVGEQDQNQDQVEKDGEGEEVDGQTEERDEDKVKIGKRGRVEDDEEGKTREGKKRKSPKVGDEAPKEGGKKKNKGSTTTTTKKESVATASKAAVASAPKTAPASNKPTDMEPSQPMSKKDRKAEKDARRKATKEGSQTKVTKEDAKPKGWARDDNFFA</sequence>
<feature type="compositionally biased region" description="Polar residues" evidence="8">
    <location>
        <begin position="13"/>
        <end position="33"/>
    </location>
</feature>
<dbReference type="AlphaFoldDB" id="A0A238F4H1"/>
<feature type="compositionally biased region" description="Low complexity" evidence="8">
    <location>
        <begin position="333"/>
        <end position="362"/>
    </location>
</feature>
<keyword evidence="10" id="KW-1185">Reference proteome</keyword>
<dbReference type="InterPro" id="IPR019310">
    <property type="entry name" value="Efg1"/>
</dbReference>
<keyword evidence="5" id="KW-0698">rRNA processing</keyword>
<comment type="similarity">
    <text evidence="2">Belongs to the EFG1 family.</text>
</comment>
<dbReference type="EMBL" id="FMSP01000003">
    <property type="protein sequence ID" value="SCV68880.1"/>
    <property type="molecule type" value="Genomic_DNA"/>
</dbReference>
<evidence type="ECO:0000313" key="9">
    <source>
        <dbReference type="EMBL" id="SCV68880.1"/>
    </source>
</evidence>
<dbReference type="OrthoDB" id="47732at2759"/>
<dbReference type="GO" id="GO:0005730">
    <property type="term" value="C:nucleolus"/>
    <property type="evidence" value="ECO:0007669"/>
    <property type="project" value="UniProtKB-SubCell"/>
</dbReference>
<feature type="compositionally biased region" description="Acidic residues" evidence="8">
    <location>
        <begin position="274"/>
        <end position="287"/>
    </location>
</feature>
<dbReference type="GO" id="GO:0030688">
    <property type="term" value="C:preribosome, small subunit precursor"/>
    <property type="evidence" value="ECO:0007669"/>
    <property type="project" value="TreeGrafter"/>
</dbReference>
<evidence type="ECO:0000313" key="10">
    <source>
        <dbReference type="Proteomes" id="UP000198372"/>
    </source>
</evidence>
<evidence type="ECO:0000256" key="6">
    <source>
        <dbReference type="ARBA" id="ARBA00023054"/>
    </source>
</evidence>
<dbReference type="PANTHER" id="PTHR33911">
    <property type="entry name" value="RRNA-PROCESSING PROTEIN EFG1"/>
    <property type="match status" value="1"/>
</dbReference>
<evidence type="ECO:0000256" key="5">
    <source>
        <dbReference type="ARBA" id="ARBA00022552"/>
    </source>
</evidence>
<protein>
    <recommendedName>
        <fullName evidence="3">rRNA-processing protein EFG1</fullName>
    </recommendedName>
    <alternativeName>
        <fullName evidence="4">rRNA-processing protein efg1</fullName>
    </alternativeName>
</protein>
<gene>
    <name evidence="9" type="ORF">BQ2448_1001</name>
</gene>
<dbReference type="Pfam" id="PF10153">
    <property type="entry name" value="Efg1"/>
    <property type="match status" value="1"/>
</dbReference>
<proteinExistence type="inferred from homology"/>
<evidence type="ECO:0000256" key="2">
    <source>
        <dbReference type="ARBA" id="ARBA00006916"/>
    </source>
</evidence>
<name>A0A238F4H1_9BASI</name>
<dbReference type="PANTHER" id="PTHR33911:SF1">
    <property type="entry name" value="RRNA-PROCESSING PROTEIN EFG1"/>
    <property type="match status" value="1"/>
</dbReference>
<accession>A0A238F4H1</accession>
<keyword evidence="6" id="KW-0175">Coiled coil</keyword>
<evidence type="ECO:0000256" key="3">
    <source>
        <dbReference type="ARBA" id="ARBA00018689"/>
    </source>
</evidence>
<dbReference type="Proteomes" id="UP000198372">
    <property type="component" value="Unassembled WGS sequence"/>
</dbReference>
<keyword evidence="7" id="KW-0539">Nucleus</keyword>
<feature type="region of interest" description="Disordered" evidence="8">
    <location>
        <begin position="259"/>
        <end position="416"/>
    </location>
</feature>
<dbReference type="STRING" id="269621.A0A238F4H1"/>
<evidence type="ECO:0000256" key="1">
    <source>
        <dbReference type="ARBA" id="ARBA00004604"/>
    </source>
</evidence>
<evidence type="ECO:0000256" key="4">
    <source>
        <dbReference type="ARBA" id="ARBA00019827"/>
    </source>
</evidence>